<dbReference type="PROSITE" id="PS51462">
    <property type="entry name" value="NUDIX"/>
    <property type="match status" value="1"/>
</dbReference>
<dbReference type="Proteomes" id="UP000179106">
    <property type="component" value="Unassembled WGS sequence"/>
</dbReference>
<dbReference type="GO" id="GO:0046872">
    <property type="term" value="F:metal ion binding"/>
    <property type="evidence" value="ECO:0007669"/>
    <property type="project" value="UniProtKB-KW"/>
</dbReference>
<comment type="catalytic activity">
    <reaction evidence="9">
        <text>8-oxo-dGTP + H2O = 8-oxo-dGMP + diphosphate + H(+)</text>
        <dbReference type="Rhea" id="RHEA:31575"/>
        <dbReference type="ChEBI" id="CHEBI:15377"/>
        <dbReference type="ChEBI" id="CHEBI:15378"/>
        <dbReference type="ChEBI" id="CHEBI:33019"/>
        <dbReference type="ChEBI" id="CHEBI:63224"/>
        <dbReference type="ChEBI" id="CHEBI:77896"/>
    </reaction>
    <physiologicalReaction direction="left-to-right" evidence="9">
        <dbReference type="Rhea" id="RHEA:31576"/>
    </physiologicalReaction>
</comment>
<dbReference type="EC" id="3.6.1.56" evidence="11"/>
<proteinExistence type="inferred from homology"/>
<evidence type="ECO:0000256" key="1">
    <source>
        <dbReference type="ARBA" id="ARBA00001946"/>
    </source>
</evidence>
<comment type="catalytic activity">
    <reaction evidence="8">
        <text>2-oxo-dATP + H2O = 2-oxo-dAMP + diphosphate + H(+)</text>
        <dbReference type="Rhea" id="RHEA:31583"/>
        <dbReference type="ChEBI" id="CHEBI:15377"/>
        <dbReference type="ChEBI" id="CHEBI:15378"/>
        <dbReference type="ChEBI" id="CHEBI:33019"/>
        <dbReference type="ChEBI" id="CHEBI:63212"/>
        <dbReference type="ChEBI" id="CHEBI:77897"/>
        <dbReference type="EC" id="3.6.1.56"/>
    </reaction>
    <physiologicalReaction direction="left-to-right" evidence="8">
        <dbReference type="Rhea" id="RHEA:31584"/>
    </physiologicalReaction>
</comment>
<comment type="subunit">
    <text evidence="3">Monomer.</text>
</comment>
<evidence type="ECO:0000256" key="10">
    <source>
        <dbReference type="ARBA" id="ARBA00024596"/>
    </source>
</evidence>
<feature type="domain" description="Nudix hydrolase" evidence="22">
    <location>
        <begin position="6"/>
        <end position="135"/>
    </location>
</feature>
<dbReference type="STRING" id="1802126.A3B25_03125"/>
<gene>
    <name evidence="23" type="ORF">A3B25_03125</name>
</gene>
<evidence type="ECO:0000256" key="6">
    <source>
        <dbReference type="ARBA" id="ARBA00022842"/>
    </source>
</evidence>
<comment type="cofactor">
    <cofactor evidence="1">
        <name>Mg(2+)</name>
        <dbReference type="ChEBI" id="CHEBI:18420"/>
    </cofactor>
</comment>
<evidence type="ECO:0000256" key="12">
    <source>
        <dbReference type="ARBA" id="ARBA00026218"/>
    </source>
</evidence>
<dbReference type="InterPro" id="IPR015797">
    <property type="entry name" value="NUDIX_hydrolase-like_dom_sf"/>
</dbReference>
<keyword evidence="4" id="KW-0479">Metal-binding</keyword>
<comment type="function">
    <text evidence="21">Oxidized purine nucleoside triphosphate hydrolase which is a prominent sanitizer of the oxidized nucleotide pool. Catalyzes the hydrolysis of 2-oxo-dATP (2-hydroxy-dATP) into 2-oxo-dAMP. Also has a significant hydrolase activity toward 2-oxo-ATP, 8-oxo-dGTP and 8-oxo-dATP. Through the hydrolysis of oxidized purine nucleoside triphosphates, prevents their incorporation into DNA and the subsequent transversions A:T to C:G and G:C to T:A. Also catalyzes the hydrolysis of methylated purine nucleoside triphosphate preventing their integration into DNA. Through this antimutagenic activity protects cells from oxidative stress.</text>
</comment>
<evidence type="ECO:0000256" key="4">
    <source>
        <dbReference type="ARBA" id="ARBA00022723"/>
    </source>
</evidence>
<reference evidence="23 24" key="1">
    <citation type="journal article" date="2016" name="Nat. Commun.">
        <title>Thousands of microbial genomes shed light on interconnected biogeochemical processes in an aquifer system.</title>
        <authorList>
            <person name="Anantharaman K."/>
            <person name="Brown C.T."/>
            <person name="Hug L.A."/>
            <person name="Sharon I."/>
            <person name="Castelle C.J."/>
            <person name="Probst A.J."/>
            <person name="Thomas B.C."/>
            <person name="Singh A."/>
            <person name="Wilkins M.J."/>
            <person name="Karaoz U."/>
            <person name="Brodie E.L."/>
            <person name="Williams K.H."/>
            <person name="Hubbard S.S."/>
            <person name="Banfield J.F."/>
        </authorList>
    </citation>
    <scope>NUCLEOTIDE SEQUENCE [LARGE SCALE GENOMIC DNA]</scope>
</reference>
<dbReference type="InterPro" id="IPR003563">
    <property type="entry name" value="8ODP"/>
</dbReference>
<dbReference type="PROSITE" id="PS00893">
    <property type="entry name" value="NUDIX_BOX"/>
    <property type="match status" value="1"/>
</dbReference>
<comment type="similarity">
    <text evidence="2">Belongs to the Nudix hydrolase family.</text>
</comment>
<dbReference type="Pfam" id="PF00293">
    <property type="entry name" value="NUDIX"/>
    <property type="match status" value="1"/>
</dbReference>
<comment type="catalytic activity">
    <reaction evidence="18">
        <text>N(6)-methyl-ATP + H2O = N(6)-methyl-AMP + diphosphate + H(+)</text>
        <dbReference type="Rhea" id="RHEA:67608"/>
        <dbReference type="ChEBI" id="CHEBI:15377"/>
        <dbReference type="ChEBI" id="CHEBI:15378"/>
        <dbReference type="ChEBI" id="CHEBI:33019"/>
        <dbReference type="ChEBI" id="CHEBI:144842"/>
        <dbReference type="ChEBI" id="CHEBI:172873"/>
    </reaction>
    <physiologicalReaction direction="left-to-right" evidence="18">
        <dbReference type="Rhea" id="RHEA:67609"/>
    </physiologicalReaction>
</comment>
<comment type="catalytic activity">
    <reaction evidence="19">
        <text>O(6)-methyl-dGTP + H2O = O(6)-methyl-dGMP + diphosphate + H(+)</text>
        <dbReference type="Rhea" id="RHEA:67600"/>
        <dbReference type="ChEBI" id="CHEBI:15377"/>
        <dbReference type="ChEBI" id="CHEBI:15378"/>
        <dbReference type="ChEBI" id="CHEBI:33019"/>
        <dbReference type="ChEBI" id="CHEBI:169974"/>
        <dbReference type="ChEBI" id="CHEBI:169975"/>
    </reaction>
    <physiologicalReaction direction="left-to-right" evidence="19">
        <dbReference type="Rhea" id="RHEA:67601"/>
    </physiologicalReaction>
</comment>
<evidence type="ECO:0000313" key="24">
    <source>
        <dbReference type="Proteomes" id="UP000179106"/>
    </source>
</evidence>
<evidence type="ECO:0000256" key="3">
    <source>
        <dbReference type="ARBA" id="ARBA00011245"/>
    </source>
</evidence>
<dbReference type="InterPro" id="IPR020084">
    <property type="entry name" value="NUDIX_hydrolase_CS"/>
</dbReference>
<keyword evidence="5" id="KW-0378">Hydrolase</keyword>
<evidence type="ECO:0000256" key="14">
    <source>
        <dbReference type="ARBA" id="ARBA00030634"/>
    </source>
</evidence>
<evidence type="ECO:0000256" key="19">
    <source>
        <dbReference type="ARBA" id="ARBA00048894"/>
    </source>
</evidence>
<organism evidence="23 24">
    <name type="scientific">Candidatus Ryanbacteria bacterium RIFCSPLOWO2_01_FULL_48_26</name>
    <dbReference type="NCBI Taxonomy" id="1802126"/>
    <lineage>
        <taxon>Bacteria</taxon>
        <taxon>Candidatus Ryaniibacteriota</taxon>
    </lineage>
</organism>
<sequence length="160" mass="18584">MIPRATKKILTLCIIHKHPRVLLGMKKRGFGTGRWNGFGGKVQPAETIEDAARREMKEEAGVAVRDIEKFGVVEFEFRGNPEILEVHIFRALDFYGDPIESDEMRPQWFRIDEIPFASMWPDDMYWFPLILKGKKFRGRFLFGEGDKVLEHSLVQVTELS</sequence>
<comment type="catalytic activity">
    <reaction evidence="10">
        <text>2-oxo-ATP + H2O = 2-oxo-AMP + diphosphate + H(+)</text>
        <dbReference type="Rhea" id="RHEA:67392"/>
        <dbReference type="ChEBI" id="CHEBI:15377"/>
        <dbReference type="ChEBI" id="CHEBI:15378"/>
        <dbReference type="ChEBI" id="CHEBI:33019"/>
        <dbReference type="ChEBI" id="CHEBI:71395"/>
        <dbReference type="ChEBI" id="CHEBI:172878"/>
    </reaction>
    <physiologicalReaction direction="left-to-right" evidence="10">
        <dbReference type="Rhea" id="RHEA:67393"/>
    </physiologicalReaction>
</comment>
<protein>
    <recommendedName>
        <fullName evidence="12">Oxidized purine nucleoside triphosphate hydrolase</fullName>
        <ecNumber evidence="11">3.6.1.56</ecNumber>
    </recommendedName>
    <alternativeName>
        <fullName evidence="16">2-hydroxy-dATP diphosphatase</fullName>
    </alternativeName>
    <alternativeName>
        <fullName evidence="15">7,8-dihydro-8-oxoguanine triphosphatase</fullName>
    </alternativeName>
    <alternativeName>
        <fullName evidence="14">8-oxo-dGTPase</fullName>
    </alternativeName>
    <alternativeName>
        <fullName evidence="17">Methylated purine nucleoside triphosphate hydrolase</fullName>
    </alternativeName>
    <alternativeName>
        <fullName evidence="13">Nucleoside diphosphate-linked moiety X motif 1</fullName>
    </alternativeName>
</protein>
<evidence type="ECO:0000256" key="18">
    <source>
        <dbReference type="ARBA" id="ARBA00048002"/>
    </source>
</evidence>
<dbReference type="GO" id="GO:0042262">
    <property type="term" value="P:DNA protection"/>
    <property type="evidence" value="ECO:0007669"/>
    <property type="project" value="InterPro"/>
</dbReference>
<dbReference type="GO" id="GO:0008828">
    <property type="term" value="F:dATP diphosphatase activity"/>
    <property type="evidence" value="ECO:0007669"/>
    <property type="project" value="UniProtKB-EC"/>
</dbReference>
<name>A0A1G2GWW1_9BACT</name>
<dbReference type="InterPro" id="IPR000086">
    <property type="entry name" value="NUDIX_hydrolase_dom"/>
</dbReference>
<dbReference type="AlphaFoldDB" id="A0A1G2GWW1"/>
<keyword evidence="6" id="KW-0460">Magnesium</keyword>
<evidence type="ECO:0000256" key="15">
    <source>
        <dbReference type="ARBA" id="ARBA00030682"/>
    </source>
</evidence>
<dbReference type="PANTHER" id="PTHR43758">
    <property type="entry name" value="7,8-DIHYDRO-8-OXOGUANINE TRIPHOSPHATASE"/>
    <property type="match status" value="1"/>
</dbReference>
<evidence type="ECO:0000256" key="9">
    <source>
        <dbReference type="ARBA" id="ARBA00024486"/>
    </source>
</evidence>
<evidence type="ECO:0000256" key="21">
    <source>
        <dbReference type="ARBA" id="ARBA00053094"/>
    </source>
</evidence>
<evidence type="ECO:0000259" key="22">
    <source>
        <dbReference type="PROSITE" id="PS51462"/>
    </source>
</evidence>
<evidence type="ECO:0000256" key="8">
    <source>
        <dbReference type="ARBA" id="ARBA00024459"/>
    </source>
</evidence>
<evidence type="ECO:0000256" key="7">
    <source>
        <dbReference type="ARBA" id="ARBA00024448"/>
    </source>
</evidence>
<evidence type="ECO:0000256" key="5">
    <source>
        <dbReference type="ARBA" id="ARBA00022801"/>
    </source>
</evidence>
<evidence type="ECO:0000256" key="16">
    <source>
        <dbReference type="ARBA" id="ARBA00031927"/>
    </source>
</evidence>
<evidence type="ECO:0000256" key="20">
    <source>
        <dbReference type="ARBA" id="ARBA00049032"/>
    </source>
</evidence>
<evidence type="ECO:0000256" key="17">
    <source>
        <dbReference type="ARBA" id="ARBA00032071"/>
    </source>
</evidence>
<evidence type="ECO:0000256" key="11">
    <source>
        <dbReference type="ARBA" id="ARBA00026103"/>
    </source>
</evidence>
<dbReference type="Gene3D" id="3.90.79.10">
    <property type="entry name" value="Nucleoside Triphosphate Pyrophosphohydrolase"/>
    <property type="match status" value="1"/>
</dbReference>
<dbReference type="CDD" id="cd03427">
    <property type="entry name" value="NUDIX_MTH1_Nudt1"/>
    <property type="match status" value="1"/>
</dbReference>
<evidence type="ECO:0000313" key="23">
    <source>
        <dbReference type="EMBL" id="OGZ54695.1"/>
    </source>
</evidence>
<comment type="catalytic activity">
    <reaction evidence="20">
        <text>N(6)-methyl-dATP + H2O = N(6)-methyl-dAMP + diphosphate + H(+)</text>
        <dbReference type="Rhea" id="RHEA:67604"/>
        <dbReference type="ChEBI" id="CHEBI:15377"/>
        <dbReference type="ChEBI" id="CHEBI:15378"/>
        <dbReference type="ChEBI" id="CHEBI:33019"/>
        <dbReference type="ChEBI" id="CHEBI:169976"/>
        <dbReference type="ChEBI" id="CHEBI:172872"/>
    </reaction>
    <physiologicalReaction direction="left-to-right" evidence="20">
        <dbReference type="Rhea" id="RHEA:67605"/>
    </physiologicalReaction>
</comment>
<evidence type="ECO:0000256" key="13">
    <source>
        <dbReference type="ARBA" id="ARBA00029673"/>
    </source>
</evidence>
<dbReference type="SUPFAM" id="SSF55811">
    <property type="entry name" value="Nudix"/>
    <property type="match status" value="1"/>
</dbReference>
<dbReference type="GO" id="GO:0005737">
    <property type="term" value="C:cytoplasm"/>
    <property type="evidence" value="ECO:0007669"/>
    <property type="project" value="TreeGrafter"/>
</dbReference>
<dbReference type="PANTHER" id="PTHR43758:SF2">
    <property type="entry name" value="OXIDIZED PURINE NUCLEOSIDE TRIPHOSPHATE HYDROLASE"/>
    <property type="match status" value="1"/>
</dbReference>
<accession>A0A1G2GWW1</accession>
<comment type="caution">
    <text evidence="23">The sequence shown here is derived from an EMBL/GenBank/DDBJ whole genome shotgun (WGS) entry which is preliminary data.</text>
</comment>
<evidence type="ECO:0000256" key="2">
    <source>
        <dbReference type="ARBA" id="ARBA00005582"/>
    </source>
</evidence>
<dbReference type="GO" id="GO:0008413">
    <property type="term" value="F:8-oxo-7,8-dihydroguanosine triphosphate pyrophosphatase activity"/>
    <property type="evidence" value="ECO:0007669"/>
    <property type="project" value="InterPro"/>
</dbReference>
<dbReference type="PRINTS" id="PR01403">
    <property type="entry name" value="8OXTPHPHTASE"/>
</dbReference>
<comment type="catalytic activity">
    <reaction evidence="7">
        <text>8-oxo-dATP + H2O = 8-oxo-dAMP + diphosphate + H(+)</text>
        <dbReference type="Rhea" id="RHEA:65396"/>
        <dbReference type="ChEBI" id="CHEBI:15377"/>
        <dbReference type="ChEBI" id="CHEBI:15378"/>
        <dbReference type="ChEBI" id="CHEBI:33019"/>
        <dbReference type="ChEBI" id="CHEBI:71361"/>
        <dbReference type="ChEBI" id="CHEBI:172871"/>
    </reaction>
    <physiologicalReaction direction="left-to-right" evidence="7">
        <dbReference type="Rhea" id="RHEA:65397"/>
    </physiologicalReaction>
</comment>
<dbReference type="EMBL" id="MHNW01000003">
    <property type="protein sequence ID" value="OGZ54695.1"/>
    <property type="molecule type" value="Genomic_DNA"/>
</dbReference>